<dbReference type="AlphaFoldDB" id="A6KAL4"/>
<feature type="non-terminal residue" evidence="1">
    <location>
        <position position="67"/>
    </location>
</feature>
<reference evidence="2" key="1">
    <citation type="submission" date="2005-09" db="EMBL/GenBank/DDBJ databases">
        <authorList>
            <person name="Mural R.J."/>
            <person name="Li P.W."/>
            <person name="Adams M.D."/>
            <person name="Amanatides P.G."/>
            <person name="Baden-Tillson H."/>
            <person name="Barnstead M."/>
            <person name="Chin S.H."/>
            <person name="Dew I."/>
            <person name="Evans C.A."/>
            <person name="Ferriera S."/>
            <person name="Flanigan M."/>
            <person name="Fosler C."/>
            <person name="Glodek A."/>
            <person name="Gu Z."/>
            <person name="Holt R.A."/>
            <person name="Jennings D."/>
            <person name="Kraft C.L."/>
            <person name="Lu F."/>
            <person name="Nguyen T."/>
            <person name="Nusskern D.R."/>
            <person name="Pfannkoch C.M."/>
            <person name="Sitter C."/>
            <person name="Sutton G.G."/>
            <person name="Venter J.C."/>
            <person name="Wang Z."/>
            <person name="Woodage T."/>
            <person name="Zheng X.H."/>
            <person name="Zhong F."/>
        </authorList>
    </citation>
    <scope>NUCLEOTIDE SEQUENCE [LARGE SCALE GENOMIC DNA]</scope>
    <source>
        <strain>BN</strain>
        <strain evidence="2">Sprague-Dawley</strain>
    </source>
</reference>
<evidence type="ECO:0000313" key="1">
    <source>
        <dbReference type="EMBL" id="EDL93922.1"/>
    </source>
</evidence>
<dbReference type="EMBL" id="CH474032">
    <property type="protein sequence ID" value="EDL93922.1"/>
    <property type="molecule type" value="Genomic_DNA"/>
</dbReference>
<protein>
    <submittedName>
        <fullName evidence="1">RCG24297</fullName>
    </submittedName>
</protein>
<dbReference type="Proteomes" id="UP000234681">
    <property type="component" value="Chromosome 17"/>
</dbReference>
<evidence type="ECO:0000313" key="2">
    <source>
        <dbReference type="Proteomes" id="UP000234681"/>
    </source>
</evidence>
<accession>A6KAL4</accession>
<gene>
    <name evidence="1" type="ORF">rCG_24297</name>
</gene>
<organism evidence="1 2">
    <name type="scientific">Rattus norvegicus</name>
    <name type="common">Rat</name>
    <dbReference type="NCBI Taxonomy" id="10116"/>
    <lineage>
        <taxon>Eukaryota</taxon>
        <taxon>Metazoa</taxon>
        <taxon>Chordata</taxon>
        <taxon>Craniata</taxon>
        <taxon>Vertebrata</taxon>
        <taxon>Euteleostomi</taxon>
        <taxon>Mammalia</taxon>
        <taxon>Eutheria</taxon>
        <taxon>Euarchontoglires</taxon>
        <taxon>Glires</taxon>
        <taxon>Rodentia</taxon>
        <taxon>Myomorpha</taxon>
        <taxon>Muroidea</taxon>
        <taxon>Muridae</taxon>
        <taxon>Murinae</taxon>
        <taxon>Rattus</taxon>
    </lineage>
</organism>
<name>A6KAL4_RAT</name>
<sequence length="67" mass="7757">MSHHTLYLSHPPSCLNIRTSKALGRHRQCPCHVATTTYDSSSRDLHSTMHIRKYLPMHTQIIKNKAF</sequence>
<proteinExistence type="predicted"/>